<accession>A0A061RG29</accession>
<protein>
    <submittedName>
        <fullName evidence="2">Uncharacterized protein</fullName>
    </submittedName>
</protein>
<feature type="non-terminal residue" evidence="2">
    <location>
        <position position="347"/>
    </location>
</feature>
<evidence type="ECO:0000313" key="2">
    <source>
        <dbReference type="EMBL" id="JAC70923.1"/>
    </source>
</evidence>
<evidence type="ECO:0000256" key="1">
    <source>
        <dbReference type="SAM" id="MobiDB-lite"/>
    </source>
</evidence>
<gene>
    <name evidence="2" type="ORF">TSPGSL018_3089</name>
</gene>
<reference evidence="2" key="1">
    <citation type="submission" date="2014-05" db="EMBL/GenBank/DDBJ databases">
        <title>The transcriptome of the halophilic microalga Tetraselmis sp. GSL018 isolated from the Great Salt Lake, Utah.</title>
        <authorList>
            <person name="Jinkerson R.E."/>
            <person name="D'Adamo S."/>
            <person name="Posewitz M.C."/>
        </authorList>
    </citation>
    <scope>NUCLEOTIDE SEQUENCE</scope>
    <source>
        <strain evidence="2">GSL018</strain>
    </source>
</reference>
<feature type="compositionally biased region" description="Low complexity" evidence="1">
    <location>
        <begin position="243"/>
        <end position="261"/>
    </location>
</feature>
<proteinExistence type="predicted"/>
<organism evidence="2">
    <name type="scientific">Tetraselmis sp. GSL018</name>
    <dbReference type="NCBI Taxonomy" id="582737"/>
    <lineage>
        <taxon>Eukaryota</taxon>
        <taxon>Viridiplantae</taxon>
        <taxon>Chlorophyta</taxon>
        <taxon>core chlorophytes</taxon>
        <taxon>Chlorodendrophyceae</taxon>
        <taxon>Chlorodendrales</taxon>
        <taxon>Chlorodendraceae</taxon>
        <taxon>Tetraselmis</taxon>
    </lineage>
</organism>
<name>A0A061RG29_9CHLO</name>
<sequence length="347" mass="37883">MHSSVQTGKGQLQRVSFVRHSVFPEALSDKLQPPICDIAEDTPSLRRVNASAAEMPKTFKDSTIGGAYTTVENVAGDGADASGFSPRSRAAFELRQRQVSSGLANHGMENSTLEAEAAEHAVNYHRVRRRVQEDIRRTLLQNPFVRNSLQGTRTLRRDTIEFLARPAHAELPLGSFAGSGTIKAEEAARRRAAQEARDRDLAAFKEEQQRELAQFRRARDAAAQQLRREHEREAARAEERRAPSPAGRSPRRPPGGSTSMPRRTRPGAGAPGSAEGTASPRTPCRSRSSASDAFRPRSTPFVSHPFPRRPGSKRGQGEAKGGALAQCRPGPPSRAATLSPRRLPPFP</sequence>
<dbReference type="AlphaFoldDB" id="A0A061RG29"/>
<feature type="region of interest" description="Disordered" evidence="1">
    <location>
        <begin position="215"/>
        <end position="347"/>
    </location>
</feature>
<feature type="compositionally biased region" description="Basic and acidic residues" evidence="1">
    <location>
        <begin position="215"/>
        <end position="242"/>
    </location>
</feature>
<dbReference type="EMBL" id="GBEZ01015220">
    <property type="protein sequence ID" value="JAC70923.1"/>
    <property type="molecule type" value="Transcribed_RNA"/>
</dbReference>